<dbReference type="GO" id="GO:0003824">
    <property type="term" value="F:catalytic activity"/>
    <property type="evidence" value="ECO:0007669"/>
    <property type="project" value="InterPro"/>
</dbReference>
<organism evidence="3 4">
    <name type="scientific">Sandarakinorhabdus glacialis</name>
    <dbReference type="NCBI Taxonomy" id="1614636"/>
    <lineage>
        <taxon>Bacteria</taxon>
        <taxon>Pseudomonadati</taxon>
        <taxon>Pseudomonadota</taxon>
        <taxon>Alphaproteobacteria</taxon>
        <taxon>Sphingomonadales</taxon>
        <taxon>Sphingosinicellaceae</taxon>
        <taxon>Sandarakinorhabdus</taxon>
    </lineage>
</organism>
<proteinExistence type="inferred from homology"/>
<dbReference type="RefSeq" id="WP_188763307.1">
    <property type="nucleotide sequence ID" value="NZ_BMJM01000009.1"/>
</dbReference>
<dbReference type="PANTHER" id="PTHR11895">
    <property type="entry name" value="TRANSAMIDASE"/>
    <property type="match status" value="1"/>
</dbReference>
<keyword evidence="4" id="KW-1185">Reference proteome</keyword>
<sequence length="429" mass="43319">MHNLTIAEIRAGDSVAITEAYIGRIANFNEELKAFTALDLDNARAAAAESAIRIRLGEARPLEGVPFGIKANIDVEGLATTAGLAARRDDIATSDAAVVALLRNAGAVILGHLNMHEGALGATTDNPAYGRTENPHKLGRTPGGSSGGSGAAVAAGLCAAALGTDTLGSVRIPAAFNGVYGLKPGTGLISDDGLVPLARRLDCIGPLARSIADLAAVMAVIAPLAAERPVTRAATLRAVNEADCEPAVKQCFRAAVAALEGLGITVVEAATLGLDVRAARLGGYIESSREAALTFAADRRAGGISAAFAAVLDFGAEASPDTVAGSLAAMALAHKLLNSLLETFDVLVTPTTPQVAFAHGHVPNTQGHFTALANIAGVPALSLPAGFDADGMPVGVQIIGRRGSEATLLALGARLDAALGGYRAPAGFR</sequence>
<dbReference type="PANTHER" id="PTHR11895:SF7">
    <property type="entry name" value="GLUTAMYL-TRNA(GLN) AMIDOTRANSFERASE SUBUNIT A, MITOCHONDRIAL"/>
    <property type="match status" value="1"/>
</dbReference>
<dbReference type="Gene3D" id="3.90.1300.10">
    <property type="entry name" value="Amidase signature (AS) domain"/>
    <property type="match status" value="1"/>
</dbReference>
<accession>A0A916ZXB1</accession>
<reference evidence="3" key="1">
    <citation type="journal article" date="2014" name="Int. J. Syst. Evol. Microbiol.">
        <title>Complete genome sequence of Corynebacterium casei LMG S-19264T (=DSM 44701T), isolated from a smear-ripened cheese.</title>
        <authorList>
            <consortium name="US DOE Joint Genome Institute (JGI-PGF)"/>
            <person name="Walter F."/>
            <person name="Albersmeier A."/>
            <person name="Kalinowski J."/>
            <person name="Ruckert C."/>
        </authorList>
    </citation>
    <scope>NUCLEOTIDE SEQUENCE</scope>
    <source>
        <strain evidence="3">CGMCC 1.15519</strain>
    </source>
</reference>
<reference evidence="3" key="2">
    <citation type="submission" date="2020-09" db="EMBL/GenBank/DDBJ databases">
        <authorList>
            <person name="Sun Q."/>
            <person name="Zhou Y."/>
        </authorList>
    </citation>
    <scope>NUCLEOTIDE SEQUENCE</scope>
    <source>
        <strain evidence="3">CGMCC 1.15519</strain>
    </source>
</reference>
<dbReference type="InterPro" id="IPR036928">
    <property type="entry name" value="AS_sf"/>
</dbReference>
<evidence type="ECO:0000313" key="4">
    <source>
        <dbReference type="Proteomes" id="UP000635071"/>
    </source>
</evidence>
<dbReference type="EMBL" id="BMJM01000009">
    <property type="protein sequence ID" value="GGE17588.1"/>
    <property type="molecule type" value="Genomic_DNA"/>
</dbReference>
<dbReference type="SUPFAM" id="SSF75304">
    <property type="entry name" value="Amidase signature (AS) enzymes"/>
    <property type="match status" value="1"/>
</dbReference>
<dbReference type="InterPro" id="IPR023631">
    <property type="entry name" value="Amidase_dom"/>
</dbReference>
<gene>
    <name evidence="3" type="primary">gatA</name>
    <name evidence="3" type="ORF">GCM10011529_25110</name>
</gene>
<protein>
    <submittedName>
        <fullName evidence="3">Glutamyl-tRNA(Gln) amidotransferase subunit A</fullName>
    </submittedName>
</protein>
<name>A0A916ZXB1_9SPHN</name>
<dbReference type="Proteomes" id="UP000635071">
    <property type="component" value="Unassembled WGS sequence"/>
</dbReference>
<dbReference type="Pfam" id="PF01425">
    <property type="entry name" value="Amidase"/>
    <property type="match status" value="1"/>
</dbReference>
<dbReference type="AlphaFoldDB" id="A0A916ZXB1"/>
<dbReference type="InterPro" id="IPR000120">
    <property type="entry name" value="Amidase"/>
</dbReference>
<comment type="caution">
    <text evidence="3">The sequence shown here is derived from an EMBL/GenBank/DDBJ whole genome shotgun (WGS) entry which is preliminary data.</text>
</comment>
<feature type="domain" description="Amidase" evidence="2">
    <location>
        <begin position="17"/>
        <end position="409"/>
    </location>
</feature>
<comment type="similarity">
    <text evidence="1">Belongs to the amidase family.</text>
</comment>
<evidence type="ECO:0000256" key="1">
    <source>
        <dbReference type="ARBA" id="ARBA00009199"/>
    </source>
</evidence>
<evidence type="ECO:0000259" key="2">
    <source>
        <dbReference type="Pfam" id="PF01425"/>
    </source>
</evidence>
<evidence type="ECO:0000313" key="3">
    <source>
        <dbReference type="EMBL" id="GGE17588.1"/>
    </source>
</evidence>